<comment type="caution">
    <text evidence="2">The sequence shown here is derived from an EMBL/GenBank/DDBJ whole genome shotgun (WGS) entry which is preliminary data.</text>
</comment>
<dbReference type="AlphaFoldDB" id="A0A9W6WT32"/>
<keyword evidence="3" id="KW-1185">Reference proteome</keyword>
<dbReference type="EMBL" id="BSXW01000586">
    <property type="protein sequence ID" value="GMF26129.1"/>
    <property type="molecule type" value="Genomic_DNA"/>
</dbReference>
<name>A0A9W6WT32_9STRA</name>
<proteinExistence type="predicted"/>
<feature type="region of interest" description="Disordered" evidence="1">
    <location>
        <begin position="28"/>
        <end position="49"/>
    </location>
</feature>
<organism evidence="2 3">
    <name type="scientific">Phytophthora lilii</name>
    <dbReference type="NCBI Taxonomy" id="2077276"/>
    <lineage>
        <taxon>Eukaryota</taxon>
        <taxon>Sar</taxon>
        <taxon>Stramenopiles</taxon>
        <taxon>Oomycota</taxon>
        <taxon>Peronosporomycetes</taxon>
        <taxon>Peronosporales</taxon>
        <taxon>Peronosporaceae</taxon>
        <taxon>Phytophthora</taxon>
    </lineage>
</organism>
<accession>A0A9W6WT32</accession>
<protein>
    <submittedName>
        <fullName evidence="2">Unnamed protein product</fullName>
    </submittedName>
</protein>
<reference evidence="2" key="1">
    <citation type="submission" date="2023-04" db="EMBL/GenBank/DDBJ databases">
        <title>Phytophthora lilii NBRC 32176.</title>
        <authorList>
            <person name="Ichikawa N."/>
            <person name="Sato H."/>
            <person name="Tonouchi N."/>
        </authorList>
    </citation>
    <scope>NUCLEOTIDE SEQUENCE</scope>
    <source>
        <strain evidence="2">NBRC 32176</strain>
    </source>
</reference>
<feature type="compositionally biased region" description="Low complexity" evidence="1">
    <location>
        <begin position="34"/>
        <end position="46"/>
    </location>
</feature>
<dbReference type="Proteomes" id="UP001165083">
    <property type="component" value="Unassembled WGS sequence"/>
</dbReference>
<evidence type="ECO:0000313" key="3">
    <source>
        <dbReference type="Proteomes" id="UP001165083"/>
    </source>
</evidence>
<evidence type="ECO:0000256" key="1">
    <source>
        <dbReference type="SAM" id="MobiDB-lite"/>
    </source>
</evidence>
<gene>
    <name evidence="2" type="ORF">Plil01_001085400</name>
</gene>
<sequence>MSDPSNSAPLIAEVPQLAANPRHIREGPMDVTLSFSGSSSPINSNGKGLNELRSEDPNITIFNGLVNDSSATAKSMAAKSSMFGLAASNDGKAANVPLSHVEVGLSPASDGFGSRDFIETVTYRGESKSPLEKSTETSFSDSHALLVEGFASQRFLLDPISAWLQYREQLLREPQVRILYGMRPQTAFNSLSRDVWRAQRRQP</sequence>
<evidence type="ECO:0000313" key="2">
    <source>
        <dbReference type="EMBL" id="GMF26129.1"/>
    </source>
</evidence>